<keyword evidence="7" id="KW-1015">Disulfide bond</keyword>
<dbReference type="InterPro" id="IPR008922">
    <property type="entry name" value="Di-copper_centre_dom_sf"/>
</dbReference>
<comment type="similarity">
    <text evidence="2">Belongs to the tyrosinase family.</text>
</comment>
<evidence type="ECO:0000256" key="8">
    <source>
        <dbReference type="SAM" id="SignalP"/>
    </source>
</evidence>
<keyword evidence="5" id="KW-0560">Oxidoreductase</keyword>
<organism evidence="10 11">
    <name type="scientific">Adiantum capillus-veneris</name>
    <name type="common">Maidenhair fern</name>
    <dbReference type="NCBI Taxonomy" id="13818"/>
    <lineage>
        <taxon>Eukaryota</taxon>
        <taxon>Viridiplantae</taxon>
        <taxon>Streptophyta</taxon>
        <taxon>Embryophyta</taxon>
        <taxon>Tracheophyta</taxon>
        <taxon>Polypodiopsida</taxon>
        <taxon>Polypodiidae</taxon>
        <taxon>Polypodiales</taxon>
        <taxon>Pteridineae</taxon>
        <taxon>Pteridaceae</taxon>
        <taxon>Vittarioideae</taxon>
        <taxon>Adiantum</taxon>
    </lineage>
</organism>
<evidence type="ECO:0000259" key="9">
    <source>
        <dbReference type="PROSITE" id="PS00498"/>
    </source>
</evidence>
<dbReference type="InterPro" id="IPR022739">
    <property type="entry name" value="Polyphenol_oxidase_cen"/>
</dbReference>
<dbReference type="GO" id="GO:0004097">
    <property type="term" value="F:catechol oxidase activity"/>
    <property type="evidence" value="ECO:0007669"/>
    <property type="project" value="InterPro"/>
</dbReference>
<dbReference type="PRINTS" id="PR00092">
    <property type="entry name" value="TYROSINASE"/>
</dbReference>
<evidence type="ECO:0000313" key="11">
    <source>
        <dbReference type="Proteomes" id="UP000886520"/>
    </source>
</evidence>
<feature type="signal peptide" evidence="8">
    <location>
        <begin position="1"/>
        <end position="21"/>
    </location>
</feature>
<feature type="domain" description="Tyrosinase copper-binding" evidence="9">
    <location>
        <begin position="293"/>
        <end position="304"/>
    </location>
</feature>
<feature type="chain" id="PRO_5038586501" description="Tyrosinase copper-binding domain-containing protein" evidence="8">
    <location>
        <begin position="22"/>
        <end position="541"/>
    </location>
</feature>
<comment type="cofactor">
    <cofactor evidence="1">
        <name>Cu(2+)</name>
        <dbReference type="ChEBI" id="CHEBI:29036"/>
    </cofactor>
</comment>
<dbReference type="SUPFAM" id="SSF48056">
    <property type="entry name" value="Di-copper centre-containing domain"/>
    <property type="match status" value="1"/>
</dbReference>
<dbReference type="Gene3D" id="1.10.1280.10">
    <property type="entry name" value="Di-copper center containing domain from catechol oxidase"/>
    <property type="match status" value="1"/>
</dbReference>
<dbReference type="PANTHER" id="PTHR11474:SF76">
    <property type="entry name" value="SHKT DOMAIN-CONTAINING PROTEIN"/>
    <property type="match status" value="1"/>
</dbReference>
<dbReference type="InterPro" id="IPR002227">
    <property type="entry name" value="Tyrosinase_Cu-bd"/>
</dbReference>
<keyword evidence="3" id="KW-0479">Metal-binding</keyword>
<dbReference type="Proteomes" id="UP000886520">
    <property type="component" value="Chromosome 2"/>
</dbReference>
<accession>A0A9D4V926</accession>
<dbReference type="Pfam" id="PF12142">
    <property type="entry name" value="PPO1_DWL"/>
    <property type="match status" value="1"/>
</dbReference>
<evidence type="ECO:0000256" key="1">
    <source>
        <dbReference type="ARBA" id="ARBA00001973"/>
    </source>
</evidence>
<evidence type="ECO:0000313" key="10">
    <source>
        <dbReference type="EMBL" id="KAI5082049.1"/>
    </source>
</evidence>
<protein>
    <recommendedName>
        <fullName evidence="9">Tyrosinase copper-binding domain-containing protein</fullName>
    </recommendedName>
</protein>
<dbReference type="Pfam" id="PF12143">
    <property type="entry name" value="PPO1_KFDV"/>
    <property type="match status" value="1"/>
</dbReference>
<evidence type="ECO:0000256" key="2">
    <source>
        <dbReference type="ARBA" id="ARBA00009928"/>
    </source>
</evidence>
<dbReference type="PANTHER" id="PTHR11474">
    <property type="entry name" value="TYROSINASE FAMILY MEMBER"/>
    <property type="match status" value="1"/>
</dbReference>
<dbReference type="Pfam" id="PF00264">
    <property type="entry name" value="Tyrosinase"/>
    <property type="match status" value="1"/>
</dbReference>
<comment type="caution">
    <text evidence="10">The sequence shown here is derived from an EMBL/GenBank/DDBJ whole genome shotgun (WGS) entry which is preliminary data.</text>
</comment>
<evidence type="ECO:0000256" key="7">
    <source>
        <dbReference type="ARBA" id="ARBA00023157"/>
    </source>
</evidence>
<keyword evidence="11" id="KW-1185">Reference proteome</keyword>
<gene>
    <name evidence="10" type="ORF">GOP47_0001792</name>
</gene>
<evidence type="ECO:0000256" key="4">
    <source>
        <dbReference type="ARBA" id="ARBA00022784"/>
    </source>
</evidence>
<keyword evidence="8" id="KW-0732">Signal</keyword>
<proteinExistence type="inferred from homology"/>
<evidence type="ECO:0000256" key="5">
    <source>
        <dbReference type="ARBA" id="ARBA00023002"/>
    </source>
</evidence>
<dbReference type="OrthoDB" id="6132182at2759"/>
<keyword evidence="4" id="KW-0883">Thioether bond</keyword>
<sequence>MAVLATALLLLLFSASLSVSAAPILAPNLTLCHTPLSLPDEEEVFSCCAPDFGQPAVDFNMTEAAMAAATGKIRVRRAAHNMSDADAARLARAYAAMRALPVGDPRSYDQQANIHCAYCSACYQMGGISTPLQVHGSWLFFAFHRWYIYFHERILAKLIDDDTFYLPFWNYDHPDGMTVPYSYVQSSELRDDNREPACLPPATVFTDFYYYNATLRTEFEQIQANLATIYRQFVAAPDTPYRFYGQPYRAGDGPQPGYGTAETQPHNSLHGWTGNQKNLLAKDMGALYAAARDPIFYIHHVNIDRLWEVWRGLGRDDIDDPDYLDSEFVFYDENAQLVKVTVRDSYDTLKLGYAYEWVENQWLDLNLSTLSNGSLANMSMEGVSVCALGEPILETCSLLVSRNLSSANGGQETLVFEGIEGNVTNPSMFSVYMNLPEAHIHTMPDCVEYVGRFSAMAQPVQAEVQGTSAMKTSARFGIGQNIKDLKMEGEEDVVITVVPNMNNPLLPVSISSVWIEYELLPSQLRRNGGASGTSNYVRASR</sequence>
<dbReference type="EMBL" id="JABFUD020000003">
    <property type="protein sequence ID" value="KAI5082049.1"/>
    <property type="molecule type" value="Genomic_DNA"/>
</dbReference>
<reference evidence="10" key="1">
    <citation type="submission" date="2021-01" db="EMBL/GenBank/DDBJ databases">
        <title>Adiantum capillus-veneris genome.</title>
        <authorList>
            <person name="Fang Y."/>
            <person name="Liao Q."/>
        </authorList>
    </citation>
    <scope>NUCLEOTIDE SEQUENCE</scope>
    <source>
        <strain evidence="10">H3</strain>
        <tissue evidence="10">Leaf</tissue>
    </source>
</reference>
<dbReference type="GO" id="GO:0046872">
    <property type="term" value="F:metal ion binding"/>
    <property type="evidence" value="ECO:0007669"/>
    <property type="project" value="UniProtKB-KW"/>
</dbReference>
<dbReference type="AlphaFoldDB" id="A0A9D4V926"/>
<name>A0A9D4V926_ADICA</name>
<dbReference type="InterPro" id="IPR022740">
    <property type="entry name" value="Polyphenol_oxidase_C"/>
</dbReference>
<keyword evidence="6" id="KW-0186">Copper</keyword>
<dbReference type="InterPro" id="IPR050316">
    <property type="entry name" value="Tyrosinase/Hemocyanin"/>
</dbReference>
<evidence type="ECO:0000256" key="3">
    <source>
        <dbReference type="ARBA" id="ARBA00022723"/>
    </source>
</evidence>
<dbReference type="PROSITE" id="PS00498">
    <property type="entry name" value="TYROSINASE_2"/>
    <property type="match status" value="1"/>
</dbReference>
<evidence type="ECO:0000256" key="6">
    <source>
        <dbReference type="ARBA" id="ARBA00023008"/>
    </source>
</evidence>